<accession>A0A366FDA5</accession>
<evidence type="ECO:0000256" key="1">
    <source>
        <dbReference type="SAM" id="Phobius"/>
    </source>
</evidence>
<name>A0A366FDA5_9HYPH</name>
<organism evidence="3 4">
    <name type="scientific">Roseiarcus fermentans</name>
    <dbReference type="NCBI Taxonomy" id="1473586"/>
    <lineage>
        <taxon>Bacteria</taxon>
        <taxon>Pseudomonadati</taxon>
        <taxon>Pseudomonadota</taxon>
        <taxon>Alphaproteobacteria</taxon>
        <taxon>Hyphomicrobiales</taxon>
        <taxon>Roseiarcaceae</taxon>
        <taxon>Roseiarcus</taxon>
    </lineage>
</organism>
<feature type="transmembrane region" description="Helical" evidence="1">
    <location>
        <begin position="16"/>
        <end position="36"/>
    </location>
</feature>
<dbReference type="Pfam" id="PF03779">
    <property type="entry name" value="SPW"/>
    <property type="match status" value="1"/>
</dbReference>
<dbReference type="EMBL" id="QNRK01000015">
    <property type="protein sequence ID" value="RBP11930.1"/>
    <property type="molecule type" value="Genomic_DNA"/>
</dbReference>
<keyword evidence="1" id="KW-0472">Membrane</keyword>
<evidence type="ECO:0000259" key="2">
    <source>
        <dbReference type="Pfam" id="PF03779"/>
    </source>
</evidence>
<evidence type="ECO:0000313" key="4">
    <source>
        <dbReference type="Proteomes" id="UP000253529"/>
    </source>
</evidence>
<feature type="domain" description="SPW repeat-containing integral membrane" evidence="2">
    <location>
        <begin position="13"/>
        <end position="108"/>
    </location>
</feature>
<dbReference type="RefSeq" id="WP_113889994.1">
    <property type="nucleotide sequence ID" value="NZ_QNRK01000015.1"/>
</dbReference>
<feature type="transmembrane region" description="Helical" evidence="1">
    <location>
        <begin position="68"/>
        <end position="89"/>
    </location>
</feature>
<dbReference type="AlphaFoldDB" id="A0A366FDA5"/>
<dbReference type="Proteomes" id="UP000253529">
    <property type="component" value="Unassembled WGS sequence"/>
</dbReference>
<reference evidence="3 4" key="1">
    <citation type="submission" date="2018-06" db="EMBL/GenBank/DDBJ databases">
        <title>Genomic Encyclopedia of Type Strains, Phase IV (KMG-IV): sequencing the most valuable type-strain genomes for metagenomic binning, comparative biology and taxonomic classification.</title>
        <authorList>
            <person name="Goeker M."/>
        </authorList>
    </citation>
    <scope>NUCLEOTIDE SEQUENCE [LARGE SCALE GENOMIC DNA]</scope>
    <source>
        <strain evidence="3 4">DSM 24875</strain>
    </source>
</reference>
<feature type="transmembrane region" description="Helical" evidence="1">
    <location>
        <begin position="43"/>
        <end position="62"/>
    </location>
</feature>
<dbReference type="InterPro" id="IPR005530">
    <property type="entry name" value="SPW"/>
</dbReference>
<evidence type="ECO:0000313" key="3">
    <source>
        <dbReference type="EMBL" id="RBP11930.1"/>
    </source>
</evidence>
<keyword evidence="4" id="KW-1185">Reference proteome</keyword>
<comment type="caution">
    <text evidence="3">The sequence shown here is derived from an EMBL/GenBank/DDBJ whole genome shotgun (WGS) entry which is preliminary data.</text>
</comment>
<proteinExistence type="predicted"/>
<sequence>MPIETSRRGGRSVQDWIMLICGVLLFVAPWAMGFSSDAMAARAAWVGGIVIAAMAMAALVQFAEWEDWVALIAGVLMIVAPWALGFAALQEAVWPFVALGLITALASLSEIWMLHSPEHAAR</sequence>
<keyword evidence="1" id="KW-1133">Transmembrane helix</keyword>
<keyword evidence="1" id="KW-0812">Transmembrane</keyword>
<gene>
    <name evidence="3" type="ORF">DFR50_11537</name>
</gene>
<protein>
    <submittedName>
        <fullName evidence="3">SPW repeat-containing protein</fullName>
    </submittedName>
</protein>
<feature type="transmembrane region" description="Helical" evidence="1">
    <location>
        <begin position="96"/>
        <end position="115"/>
    </location>
</feature>
<dbReference type="OrthoDB" id="166183at2"/>